<dbReference type="InterPro" id="IPR009244">
    <property type="entry name" value="Mediatior_Med7"/>
</dbReference>
<dbReference type="AlphaFoldDB" id="A0A976QUT4"/>
<accession>A0A976QUT4</accession>
<name>A0A976QUT4_THEOR</name>
<comment type="function">
    <text evidence="1">Component of the Mediator complex, a coactivator involved in the regulated transcription of nearly all RNA polymerase II-dependent genes. Mediator functions as a bridge to convey information from gene-specific regulatory proteins to the basal RNA polymerase II transcription machinery.</text>
</comment>
<comment type="subunit">
    <text evidence="1">Component of the Mediator complex.</text>
</comment>
<dbReference type="GO" id="GO:0006357">
    <property type="term" value="P:regulation of transcription by RNA polymerase II"/>
    <property type="evidence" value="ECO:0007669"/>
    <property type="project" value="InterPro"/>
</dbReference>
<dbReference type="OrthoDB" id="10253553at2759"/>
<dbReference type="Pfam" id="PF05983">
    <property type="entry name" value="Med7"/>
    <property type="match status" value="1"/>
</dbReference>
<organism evidence="2 3">
    <name type="scientific">Theileria orientalis</name>
    <dbReference type="NCBI Taxonomy" id="68886"/>
    <lineage>
        <taxon>Eukaryota</taxon>
        <taxon>Sar</taxon>
        <taxon>Alveolata</taxon>
        <taxon>Apicomplexa</taxon>
        <taxon>Aconoidasida</taxon>
        <taxon>Piroplasmida</taxon>
        <taxon>Theileriidae</taxon>
        <taxon>Theileria</taxon>
    </lineage>
</organism>
<gene>
    <name evidence="2" type="ORF">MACJ_000713</name>
</gene>
<dbReference type="GO" id="GO:0016592">
    <property type="term" value="C:mediator complex"/>
    <property type="evidence" value="ECO:0007669"/>
    <property type="project" value="InterPro"/>
</dbReference>
<keyword evidence="1" id="KW-0010">Activator</keyword>
<dbReference type="Proteomes" id="UP000244803">
    <property type="component" value="Chromosome 1"/>
</dbReference>
<evidence type="ECO:0000256" key="1">
    <source>
        <dbReference type="RuleBase" id="RU364060"/>
    </source>
</evidence>
<reference evidence="2" key="1">
    <citation type="submission" date="2022-07" db="EMBL/GenBank/DDBJ databases">
        <title>Evaluation of T. orientalis genome assembly methods using nanopore sequencing and analysis of variation between genomes.</title>
        <authorList>
            <person name="Yam J."/>
            <person name="Micallef M.L."/>
            <person name="Liu M."/>
            <person name="Djordjevic S.P."/>
            <person name="Bogema D.R."/>
            <person name="Jenkins C."/>
        </authorList>
    </citation>
    <scope>NUCLEOTIDE SEQUENCE</scope>
    <source>
        <strain evidence="2">Fish Creek</strain>
    </source>
</reference>
<comment type="similarity">
    <text evidence="1">Belongs to the Mediator complex subunit 7 family.</text>
</comment>
<keyword evidence="1" id="KW-0539">Nucleus</keyword>
<protein>
    <recommendedName>
        <fullName evidence="1">Mediator of RNA polymerase II transcription subunit 7</fullName>
    </recommendedName>
</protein>
<evidence type="ECO:0000313" key="2">
    <source>
        <dbReference type="EMBL" id="UKJ88269.2"/>
    </source>
</evidence>
<keyword evidence="1" id="KW-0805">Transcription regulation</keyword>
<dbReference type="GO" id="GO:0003712">
    <property type="term" value="F:transcription coregulator activity"/>
    <property type="evidence" value="ECO:0007669"/>
    <property type="project" value="InterPro"/>
</dbReference>
<evidence type="ECO:0000313" key="3">
    <source>
        <dbReference type="Proteomes" id="UP000244803"/>
    </source>
</evidence>
<dbReference type="EMBL" id="CP056065">
    <property type="protein sequence ID" value="UKJ88269.2"/>
    <property type="molecule type" value="Genomic_DNA"/>
</dbReference>
<proteinExistence type="inferred from homology"/>
<comment type="subcellular location">
    <subcellularLocation>
        <location evidence="1">Nucleus</location>
    </subcellularLocation>
</comment>
<sequence>MDDFLYGFPPPPIFYQKYSLKSPNPENPLESELQELNKGENVSNELVFNYENLKCFEGPSPPRPPMESWYSFGTQEKFKEDEFVLDSETLIPLEKKTKDLREHFKVLYSEFVSSLITYLDQLKNMNSDSISEIKKFIKLYVNLQYILTSLWKRQAQEDVLEILK</sequence>
<keyword evidence="1" id="KW-0804">Transcription</keyword>